<sequence>MKTIKRILGISVLLMSLLVSNEMQGQKRSSNRSVKSERKIADNRIGQNQRGNDRCRVQPIRRNPHYRYSNNRRVIRTLPRHHVRIVYRGLPYFYFSGIYYTTFGDEYIVVMPPRGFRVSVLPVGHVRIVVGPSVYFYHSGVYYLETTEVVSNGEKYEVTKPPVGIEIANISEDAEEVFIDGKVFYEFNDVIYKEIINDDGNLAYEVVFSKNNN</sequence>
<dbReference type="Pfam" id="PF20125">
    <property type="entry name" value="DUF6515"/>
    <property type="match status" value="1"/>
</dbReference>
<dbReference type="Proteomes" id="UP001500027">
    <property type="component" value="Unassembled WGS sequence"/>
</dbReference>
<accession>A0ABP8E7V0</accession>
<evidence type="ECO:0000313" key="3">
    <source>
        <dbReference type="Proteomes" id="UP001500027"/>
    </source>
</evidence>
<organism evidence="2 3">
    <name type="scientific">Hyunsoonleella aestuarii</name>
    <dbReference type="NCBI Taxonomy" id="912802"/>
    <lineage>
        <taxon>Bacteria</taxon>
        <taxon>Pseudomonadati</taxon>
        <taxon>Bacteroidota</taxon>
        <taxon>Flavobacteriia</taxon>
        <taxon>Flavobacteriales</taxon>
        <taxon>Flavobacteriaceae</taxon>
    </lineage>
</organism>
<evidence type="ECO:0000256" key="1">
    <source>
        <dbReference type="SAM" id="MobiDB-lite"/>
    </source>
</evidence>
<dbReference type="InterPro" id="IPR045398">
    <property type="entry name" value="DUF6515"/>
</dbReference>
<comment type="caution">
    <text evidence="2">The sequence shown here is derived from an EMBL/GenBank/DDBJ whole genome shotgun (WGS) entry which is preliminary data.</text>
</comment>
<dbReference type="RefSeq" id="WP_139001700.1">
    <property type="nucleotide sequence ID" value="NZ_BAABAV010000001.1"/>
</dbReference>
<feature type="region of interest" description="Disordered" evidence="1">
    <location>
        <begin position="25"/>
        <end position="52"/>
    </location>
</feature>
<dbReference type="EMBL" id="BAABAV010000001">
    <property type="protein sequence ID" value="GAA4268336.1"/>
    <property type="molecule type" value="Genomic_DNA"/>
</dbReference>
<evidence type="ECO:0000313" key="2">
    <source>
        <dbReference type="EMBL" id="GAA4268336.1"/>
    </source>
</evidence>
<reference evidence="3" key="1">
    <citation type="journal article" date="2019" name="Int. J. Syst. Evol. Microbiol.">
        <title>The Global Catalogue of Microorganisms (GCM) 10K type strain sequencing project: providing services to taxonomists for standard genome sequencing and annotation.</title>
        <authorList>
            <consortium name="The Broad Institute Genomics Platform"/>
            <consortium name="The Broad Institute Genome Sequencing Center for Infectious Disease"/>
            <person name="Wu L."/>
            <person name="Ma J."/>
        </authorList>
    </citation>
    <scope>NUCLEOTIDE SEQUENCE [LARGE SCALE GENOMIC DNA]</scope>
    <source>
        <strain evidence="3">JCM 17452</strain>
    </source>
</reference>
<proteinExistence type="predicted"/>
<name>A0ABP8E7V0_9FLAO</name>
<protein>
    <recommendedName>
        <fullName evidence="4">DUF4384 domain-containing protein</fullName>
    </recommendedName>
</protein>
<gene>
    <name evidence="2" type="ORF">GCM10022257_04370</name>
</gene>
<evidence type="ECO:0008006" key="4">
    <source>
        <dbReference type="Google" id="ProtNLM"/>
    </source>
</evidence>
<keyword evidence="3" id="KW-1185">Reference proteome</keyword>